<dbReference type="InterPro" id="IPR036922">
    <property type="entry name" value="Rieske_2Fe-2S_sf"/>
</dbReference>
<dbReference type="RefSeq" id="WP_069703348.1">
    <property type="nucleotide sequence ID" value="NZ_MJAT01000039.1"/>
</dbReference>
<name>A0A1E5L2K1_9FIRM</name>
<gene>
    <name evidence="6" type="ORF">BHU72_11215</name>
</gene>
<proteinExistence type="predicted"/>
<keyword evidence="1" id="KW-0001">2Fe-2S</keyword>
<organism evidence="6 7">
    <name type="scientific">Desulfuribacillus stibiiarsenatis</name>
    <dbReference type="NCBI Taxonomy" id="1390249"/>
    <lineage>
        <taxon>Bacteria</taxon>
        <taxon>Bacillati</taxon>
        <taxon>Bacillota</taxon>
        <taxon>Desulfuribacillia</taxon>
        <taxon>Desulfuribacillales</taxon>
        <taxon>Desulfuribacillaceae</taxon>
        <taxon>Desulfuribacillus</taxon>
    </lineage>
</organism>
<dbReference type="STRING" id="1390249.BHU72_11215"/>
<dbReference type="GO" id="GO:0046872">
    <property type="term" value="F:metal ion binding"/>
    <property type="evidence" value="ECO:0007669"/>
    <property type="project" value="UniProtKB-KW"/>
</dbReference>
<dbReference type="OrthoDB" id="9767869at2"/>
<reference evidence="6 7" key="1">
    <citation type="submission" date="2016-09" db="EMBL/GenBank/DDBJ databases">
        <title>Desulfuribacillus arsenicus sp. nov., an obligately anaerobic, dissimilatory arsenic- and antimonate-reducing bacterium isolated from anoxic sediments.</title>
        <authorList>
            <person name="Abin C.A."/>
            <person name="Hollibaugh J.T."/>
        </authorList>
    </citation>
    <scope>NUCLEOTIDE SEQUENCE [LARGE SCALE GENOMIC DNA]</scope>
    <source>
        <strain evidence="6 7">MLFW-2</strain>
    </source>
</reference>
<keyword evidence="2" id="KW-0479">Metal-binding</keyword>
<dbReference type="GO" id="GO:0016705">
    <property type="term" value="F:oxidoreductase activity, acting on paired donors, with incorporation or reduction of molecular oxygen"/>
    <property type="evidence" value="ECO:0007669"/>
    <property type="project" value="UniProtKB-ARBA"/>
</dbReference>
<sequence>MSEFIKMNRRDWIKRALTKTKDASLKTTIQAAGSFADLSETLKEYKWETLISNRDFTVSPKQLMFRGKLLFLVRVDGQVKALHGICPVDQQLIFWQGHTQQFFCPSCNHRYNSLGNSVRTDDSDEERKVHLQAIPVRVVNEQIQLKID</sequence>
<evidence type="ECO:0000313" key="7">
    <source>
        <dbReference type="Proteomes" id="UP000095255"/>
    </source>
</evidence>
<evidence type="ECO:0000259" key="5">
    <source>
        <dbReference type="PROSITE" id="PS51296"/>
    </source>
</evidence>
<dbReference type="Gene3D" id="2.102.10.10">
    <property type="entry name" value="Rieske [2Fe-2S] iron-sulphur domain"/>
    <property type="match status" value="1"/>
</dbReference>
<keyword evidence="3" id="KW-0408">Iron</keyword>
<accession>A0A1E5L2K1</accession>
<evidence type="ECO:0000256" key="2">
    <source>
        <dbReference type="ARBA" id="ARBA00022723"/>
    </source>
</evidence>
<evidence type="ECO:0000256" key="1">
    <source>
        <dbReference type="ARBA" id="ARBA00022714"/>
    </source>
</evidence>
<dbReference type="Proteomes" id="UP000095255">
    <property type="component" value="Unassembled WGS sequence"/>
</dbReference>
<dbReference type="GO" id="GO:0051537">
    <property type="term" value="F:2 iron, 2 sulfur cluster binding"/>
    <property type="evidence" value="ECO:0007669"/>
    <property type="project" value="UniProtKB-KW"/>
</dbReference>
<keyword evidence="7" id="KW-1185">Reference proteome</keyword>
<dbReference type="AlphaFoldDB" id="A0A1E5L2K1"/>
<comment type="caution">
    <text evidence="6">The sequence shown here is derived from an EMBL/GenBank/DDBJ whole genome shotgun (WGS) entry which is preliminary data.</text>
</comment>
<evidence type="ECO:0000256" key="3">
    <source>
        <dbReference type="ARBA" id="ARBA00023004"/>
    </source>
</evidence>
<dbReference type="InterPro" id="IPR017941">
    <property type="entry name" value="Rieske_2Fe-2S"/>
</dbReference>
<dbReference type="GO" id="GO:0004497">
    <property type="term" value="F:monooxygenase activity"/>
    <property type="evidence" value="ECO:0007669"/>
    <property type="project" value="UniProtKB-ARBA"/>
</dbReference>
<protein>
    <recommendedName>
        <fullName evidence="5">Rieske domain-containing protein</fullName>
    </recommendedName>
</protein>
<dbReference type="PROSITE" id="PS51296">
    <property type="entry name" value="RIESKE"/>
    <property type="match status" value="1"/>
</dbReference>
<dbReference type="EMBL" id="MJAT01000039">
    <property type="protein sequence ID" value="OEH84365.1"/>
    <property type="molecule type" value="Genomic_DNA"/>
</dbReference>
<dbReference type="SUPFAM" id="SSF50022">
    <property type="entry name" value="ISP domain"/>
    <property type="match status" value="1"/>
</dbReference>
<evidence type="ECO:0000256" key="4">
    <source>
        <dbReference type="ARBA" id="ARBA00023014"/>
    </source>
</evidence>
<feature type="domain" description="Rieske" evidence="5">
    <location>
        <begin position="47"/>
        <end position="145"/>
    </location>
</feature>
<keyword evidence="4" id="KW-0411">Iron-sulfur</keyword>
<evidence type="ECO:0000313" key="6">
    <source>
        <dbReference type="EMBL" id="OEH84365.1"/>
    </source>
</evidence>